<feature type="domain" description="Carboxylesterase type B" evidence="6">
    <location>
        <begin position="25"/>
        <end position="543"/>
    </location>
</feature>
<name>A0AAV4IM32_9GAST</name>
<dbReference type="FunFam" id="3.40.50.1820:FF:000029">
    <property type="entry name" value="Acetylcholinesterase"/>
    <property type="match status" value="1"/>
</dbReference>
<keyword evidence="8" id="KW-1185">Reference proteome</keyword>
<dbReference type="AlphaFoldDB" id="A0AAV4IM32"/>
<dbReference type="InterPro" id="IPR000997">
    <property type="entry name" value="Cholinesterase"/>
</dbReference>
<feature type="signal peptide" evidence="5">
    <location>
        <begin position="1"/>
        <end position="24"/>
    </location>
</feature>
<evidence type="ECO:0000256" key="1">
    <source>
        <dbReference type="ARBA" id="ARBA00005964"/>
    </source>
</evidence>
<dbReference type="InterPro" id="IPR050654">
    <property type="entry name" value="AChE-related_enzymes"/>
</dbReference>
<dbReference type="SUPFAM" id="SSF53474">
    <property type="entry name" value="alpha/beta-Hydrolases"/>
    <property type="match status" value="1"/>
</dbReference>
<proteinExistence type="inferred from homology"/>
<evidence type="ECO:0000313" key="8">
    <source>
        <dbReference type="Proteomes" id="UP000762676"/>
    </source>
</evidence>
<dbReference type="InterPro" id="IPR002018">
    <property type="entry name" value="CarbesteraseB"/>
</dbReference>
<dbReference type="GO" id="GO:0005615">
    <property type="term" value="C:extracellular space"/>
    <property type="evidence" value="ECO:0007669"/>
    <property type="project" value="TreeGrafter"/>
</dbReference>
<dbReference type="Proteomes" id="UP000762676">
    <property type="component" value="Unassembled WGS sequence"/>
</dbReference>
<keyword evidence="5" id="KW-0732">Signal</keyword>
<evidence type="ECO:0000256" key="5">
    <source>
        <dbReference type="SAM" id="SignalP"/>
    </source>
</evidence>
<dbReference type="Pfam" id="PF00135">
    <property type="entry name" value="COesterase"/>
    <property type="match status" value="1"/>
</dbReference>
<dbReference type="EMBL" id="BMAT01002655">
    <property type="protein sequence ID" value="GFS11005.1"/>
    <property type="molecule type" value="Genomic_DNA"/>
</dbReference>
<dbReference type="PANTHER" id="PTHR43918">
    <property type="entry name" value="ACETYLCHOLINESTERASE"/>
    <property type="match status" value="1"/>
</dbReference>
<keyword evidence="4" id="KW-1015">Disulfide bond</keyword>
<gene>
    <name evidence="7" type="ORF">ElyMa_001336300</name>
</gene>
<keyword evidence="3 7" id="KW-0378">Hydrolase</keyword>
<keyword evidence="2" id="KW-0719">Serine esterase</keyword>
<comment type="similarity">
    <text evidence="1">Belongs to the type-B carboxylesterase/lipase family.</text>
</comment>
<evidence type="ECO:0000256" key="3">
    <source>
        <dbReference type="ARBA" id="ARBA00022801"/>
    </source>
</evidence>
<comment type="caution">
    <text evidence="7">The sequence shown here is derived from an EMBL/GenBank/DDBJ whole genome shotgun (WGS) entry which is preliminary data.</text>
</comment>
<dbReference type="PANTHER" id="PTHR43918:SF12">
    <property type="entry name" value="ACETYLCHOLINESTERASE 1"/>
    <property type="match status" value="1"/>
</dbReference>
<dbReference type="GO" id="GO:0019695">
    <property type="term" value="P:choline metabolic process"/>
    <property type="evidence" value="ECO:0007669"/>
    <property type="project" value="TreeGrafter"/>
</dbReference>
<dbReference type="InterPro" id="IPR019819">
    <property type="entry name" value="Carboxylesterase_B_CS"/>
</dbReference>
<evidence type="ECO:0000313" key="7">
    <source>
        <dbReference type="EMBL" id="GFS11005.1"/>
    </source>
</evidence>
<reference evidence="7 8" key="1">
    <citation type="journal article" date="2021" name="Elife">
        <title>Chloroplast acquisition without the gene transfer in kleptoplastic sea slugs, Plakobranchus ocellatus.</title>
        <authorList>
            <person name="Maeda T."/>
            <person name="Takahashi S."/>
            <person name="Yoshida T."/>
            <person name="Shimamura S."/>
            <person name="Takaki Y."/>
            <person name="Nagai Y."/>
            <person name="Toyoda A."/>
            <person name="Suzuki Y."/>
            <person name="Arimoto A."/>
            <person name="Ishii H."/>
            <person name="Satoh N."/>
            <person name="Nishiyama T."/>
            <person name="Hasebe M."/>
            <person name="Maruyama T."/>
            <person name="Minagawa J."/>
            <person name="Obokata J."/>
            <person name="Shigenobu S."/>
        </authorList>
    </citation>
    <scope>NUCLEOTIDE SEQUENCE [LARGE SCALE GENOMIC DNA]</scope>
</reference>
<dbReference type="GO" id="GO:0005886">
    <property type="term" value="C:plasma membrane"/>
    <property type="evidence" value="ECO:0007669"/>
    <property type="project" value="TreeGrafter"/>
</dbReference>
<sequence>MAGVFTSGFVLLFVSAAVLSTTHSSPVLTTTLGDVNGMERTLLDQTVEVFYGIPFAKPPTGNRRFRAPEAADAWAQPRDGTVKPNACWQSIDNTFGAGFEGTEMWNPNTERSEDCLYLNVWRRAVQPGDAPKTIMVWIHGGNFYSGSPVLDVYDGGDLASRRDIIVVTIAYRLGPLGFMYLENNAQVTGNAGLLDQHMALQWVKANAENLGGSADGITVFGHGAGAASVGFHILSPMSTGLFTNAIMESGSPTNTWAVEEKSTITSKVATLASNLSCPASPSDQLLSCLEAVDAETLTNRQWMVVSKFYEVPFAPIVDGSFLTTHPQALTDAGRIDNKINLIVGFTLYEGSLAAVYNFRNELPLDNDGSLKDEDQYRGMVLTVAGGNTALQTDIFEIYSREYKGKNKRRMRIIEASIGDSLFKCGQIEFAAKYADLGGRVFVYSFEEKYSTSPWPGWMGVPHRDEIEPVFGVPLRAGSTNTQAEKDLSKEIQGFWASFARHGTPKYRNIDWPLFSTRFQDYVKIRSKGTRVARRPRHLACEVWYRHQRDHN</sequence>
<dbReference type="PROSITE" id="PS00941">
    <property type="entry name" value="CARBOXYLESTERASE_B_2"/>
    <property type="match status" value="1"/>
</dbReference>
<dbReference type="Gene3D" id="3.40.50.1820">
    <property type="entry name" value="alpha/beta hydrolase"/>
    <property type="match status" value="1"/>
</dbReference>
<evidence type="ECO:0000256" key="2">
    <source>
        <dbReference type="ARBA" id="ARBA00022487"/>
    </source>
</evidence>
<organism evidence="7 8">
    <name type="scientific">Elysia marginata</name>
    <dbReference type="NCBI Taxonomy" id="1093978"/>
    <lineage>
        <taxon>Eukaryota</taxon>
        <taxon>Metazoa</taxon>
        <taxon>Spiralia</taxon>
        <taxon>Lophotrochozoa</taxon>
        <taxon>Mollusca</taxon>
        <taxon>Gastropoda</taxon>
        <taxon>Heterobranchia</taxon>
        <taxon>Euthyneura</taxon>
        <taxon>Panpulmonata</taxon>
        <taxon>Sacoglossa</taxon>
        <taxon>Placobranchoidea</taxon>
        <taxon>Plakobranchidae</taxon>
        <taxon>Elysia</taxon>
    </lineage>
</organism>
<protein>
    <submittedName>
        <fullName evidence="7">Carboxylic ester hydrolase</fullName>
    </submittedName>
</protein>
<dbReference type="PRINTS" id="PR00878">
    <property type="entry name" value="CHOLNESTRASE"/>
</dbReference>
<feature type="chain" id="PRO_5043562480" evidence="5">
    <location>
        <begin position="25"/>
        <end position="551"/>
    </location>
</feature>
<evidence type="ECO:0000259" key="6">
    <source>
        <dbReference type="Pfam" id="PF00135"/>
    </source>
</evidence>
<accession>A0AAV4IM32</accession>
<dbReference type="InterPro" id="IPR029058">
    <property type="entry name" value="AB_hydrolase_fold"/>
</dbReference>
<dbReference type="GO" id="GO:0006581">
    <property type="term" value="P:acetylcholine catabolic process"/>
    <property type="evidence" value="ECO:0007669"/>
    <property type="project" value="TreeGrafter"/>
</dbReference>
<evidence type="ECO:0000256" key="4">
    <source>
        <dbReference type="ARBA" id="ARBA00023157"/>
    </source>
</evidence>
<dbReference type="GO" id="GO:0003990">
    <property type="term" value="F:acetylcholinesterase activity"/>
    <property type="evidence" value="ECO:0007669"/>
    <property type="project" value="TreeGrafter"/>
</dbReference>